<accession>A0AAU6TPW2</accession>
<dbReference type="AlphaFoldDB" id="A0AAU6TPW2"/>
<proteinExistence type="predicted"/>
<name>A0AAU6TPW2_UNCXX</name>
<dbReference type="EMBL" id="CP095343">
    <property type="protein sequence ID" value="XAG63482.1"/>
    <property type="molecule type" value="Genomic_DNA"/>
</dbReference>
<organism evidence="1">
    <name type="scientific">bacterium 19MO02SH05</name>
    <dbReference type="NCBI Taxonomy" id="2920696"/>
    <lineage>
        <taxon>Bacteria</taxon>
    </lineage>
</organism>
<protein>
    <submittedName>
        <fullName evidence="1">Uncharacterized protein</fullName>
    </submittedName>
</protein>
<evidence type="ECO:0000313" key="1">
    <source>
        <dbReference type="EMBL" id="XAG63482.1"/>
    </source>
</evidence>
<gene>
    <name evidence="1" type="ORF">MRL64_16620</name>
</gene>
<sequence length="100" mass="10762">MKNLKEFLRASSEASHSQELAFKNASTEIAASALSIGLVSAESKADKFAEEVTKLASSDEVISKLSNDVGVPLPNESEDEFVSRAKKSFKKILMTKLAGK</sequence>
<reference evidence="1" key="1">
    <citation type="submission" date="2022-03" db="EMBL/GenBank/DDBJ databases">
        <title>Sea Food Isolates.</title>
        <authorList>
            <person name="Li c."/>
        </authorList>
    </citation>
    <scope>NUCLEOTIDE SEQUENCE</scope>
    <source>
        <strain evidence="1">19MO02SH05</strain>
    </source>
</reference>